<evidence type="ECO:0000313" key="4">
    <source>
        <dbReference type="Proteomes" id="UP000261764"/>
    </source>
</evidence>
<name>A0A292IH16_9MOLU</name>
<organism evidence="3 4">
    <name type="scientific">Mycoplasma amphoriforme A39</name>
    <dbReference type="NCBI Taxonomy" id="572419"/>
    <lineage>
        <taxon>Bacteria</taxon>
        <taxon>Bacillati</taxon>
        <taxon>Mycoplasmatota</taxon>
        <taxon>Mollicutes</taxon>
        <taxon>Mycoplasmataceae</taxon>
        <taxon>Mycoplasma</taxon>
    </lineage>
</organism>
<keyword evidence="2" id="KW-0472">Membrane</keyword>
<dbReference type="KEGG" id="mamp:MAMA39_01100"/>
<dbReference type="InterPro" id="IPR054788">
    <property type="entry name" value="MSC_0620_UU052-like"/>
</dbReference>
<proteinExistence type="predicted"/>
<keyword evidence="4" id="KW-1185">Reference proteome</keyword>
<evidence type="ECO:0000256" key="1">
    <source>
        <dbReference type="SAM" id="MobiDB-lite"/>
    </source>
</evidence>
<feature type="transmembrane region" description="Helical" evidence="2">
    <location>
        <begin position="651"/>
        <end position="673"/>
    </location>
</feature>
<gene>
    <name evidence="3" type="ORF">MAMA39_01100</name>
</gene>
<keyword evidence="2" id="KW-0812">Transmembrane</keyword>
<evidence type="ECO:0000256" key="2">
    <source>
        <dbReference type="SAM" id="Phobius"/>
    </source>
</evidence>
<protein>
    <submittedName>
        <fullName evidence="3">Uncharacterized protein</fullName>
    </submittedName>
</protein>
<dbReference type="AlphaFoldDB" id="A0A292IH16"/>
<dbReference type="EMBL" id="HG937516">
    <property type="protein sequence ID" value="CDN40234.1"/>
    <property type="molecule type" value="Genomic_DNA"/>
</dbReference>
<reference evidence="3 4" key="1">
    <citation type="journal article" date="2015" name="Clin. Infect. Dis.">
        <title>Genomic Investigations unmask Mycoplasma amphoriforme, a new respiratory pathogen.</title>
        <authorList>
            <person name="Gillespie S.H."/>
            <person name="Ling C.L."/>
            <person name="Oravcova K."/>
            <person name="Pinheiro M."/>
            <person name="Wells L."/>
            <person name="Bryant J.M."/>
            <person name="McHugh T.D."/>
            <person name="Bebear C."/>
            <person name="Webster D."/>
            <person name="Harris S.R."/>
            <person name="Seth-Smith H.M."/>
            <person name="Thomson N.R."/>
        </authorList>
    </citation>
    <scope>NUCLEOTIDE SEQUENCE [LARGE SCALE GENOMIC DNA]</scope>
    <source>
        <strain evidence="3 4">A39</strain>
    </source>
</reference>
<evidence type="ECO:0000313" key="3">
    <source>
        <dbReference type="EMBL" id="CDN40234.1"/>
    </source>
</evidence>
<dbReference type="Proteomes" id="UP000261764">
    <property type="component" value="Chromosome I"/>
</dbReference>
<accession>A0A292IH16</accession>
<feature type="region of interest" description="Disordered" evidence="1">
    <location>
        <begin position="274"/>
        <end position="302"/>
    </location>
</feature>
<dbReference type="NCBIfam" id="NF045829">
    <property type="entry name" value="UU052_fam"/>
    <property type="match status" value="1"/>
</dbReference>
<keyword evidence="2" id="KW-1133">Transmembrane helix</keyword>
<sequence length="684" mass="79500">MKMKNKKQFLVIGLVSSFLSIPLVSSSHVLPKTQNLKLAHHDEQSTPQLVDSEPEKNKKYFENNFKPLIDEVIKQVKTKLSADSSEDRDPNTTIYYLQLLKFLDKIKESGDLETNPTKYGFNLNFLSVFGNTKYRRGSITYDGTTTNGVIFGDNNQINGNNFGYSNKEDFQTSNGEEVENKITNSMYQTEYFNKYKANLLKDGIPKIFFNEANIKSVEGKYKAKIDNSKGTKELVVSDLSLDSKDEKKITTWEDYFRSIIDKNFNKFDIEQNQQLQPESQSKPPIEVPPLKSNDDVNDANPNKEITINKEKQPTRIDLKLPEEIRNIQNLKPMVIASYDNLTPKEFLSYSLKEQRKMVYIDNPVQQRFDYQILSLKPEATTEQSLDAQIELKDKIVSENSRKYQAKIDNFIDKQAPSEEQLLKHNTNLLNYNSYLVTKEIVNKIQNAFKINLDLSDLTSFQKGQQFHIKNSFFLITKIYFNSNFVNDINIVKQKYLDKDLSQNLQNTYQKEIQDVFLSYLFNSKIDTINFNIYLKNFFMNKIKDLKTKILKNDKLIKLINDLNLREAEVSMLWNKLEMYSRQIDSLNQSADKYGLNDFVKMLNIMINANKIYEPIFNLYQVSNNASNKNKSQEIKTSLQNLITEINKPNNILAVAMTILGVFLTTLIITVIIIRYKKFKVIQKH</sequence>